<dbReference type="GO" id="GO:0003824">
    <property type="term" value="F:catalytic activity"/>
    <property type="evidence" value="ECO:0007669"/>
    <property type="project" value="InterPro"/>
</dbReference>
<evidence type="ECO:0000313" key="3">
    <source>
        <dbReference type="Proteomes" id="UP000033874"/>
    </source>
</evidence>
<dbReference type="Proteomes" id="UP000033874">
    <property type="component" value="Unassembled WGS sequence"/>
</dbReference>
<dbReference type="PATRIC" id="fig|56193.3.peg.3097"/>
<name>A0A0M3ANA6_9SPHN</name>
<dbReference type="STRING" id="56193.YP76_14820"/>
<dbReference type="InterPro" id="IPR036663">
    <property type="entry name" value="Fumarylacetoacetase_C_sf"/>
</dbReference>
<sequence>MKLATVAGASQPRLCVVLPGEQEVLDLQKAHQAVTGHTAPELETMHALMVSGQSGLDLAQAAIDHAVGRIEPEPLSSVRLLAPVPEPVQMRDALLFELHCVQAFQKARELRASRSPDPEAAMLKMEELGLLRVPDEFYQMPLYYKQNRFSVSGPEEDILWPRYSEVMDYELELGIFIGKGGMDIHRDKARDHIFGYTIFNDFSARDAQFAEHGGGLGPAKGKDFKGANAIGPWIVTADELPDPYNLEMVVRVNGKERGRGNSGSIYWPLEDVIARISDGEELRTGEFIGSGTVGNGSGLESMHFLEHGDVVELEVERIGVLRNRVLRQAEK</sequence>
<evidence type="ECO:0000313" key="2">
    <source>
        <dbReference type="EMBL" id="KKW91642.1"/>
    </source>
</evidence>
<dbReference type="EMBL" id="LBIC01000006">
    <property type="protein sequence ID" value="KKW91642.1"/>
    <property type="molecule type" value="Genomic_DNA"/>
</dbReference>
<dbReference type="Gene3D" id="3.90.850.10">
    <property type="entry name" value="Fumarylacetoacetase-like, C-terminal domain"/>
    <property type="match status" value="1"/>
</dbReference>
<proteinExistence type="predicted"/>
<evidence type="ECO:0000259" key="1">
    <source>
        <dbReference type="Pfam" id="PF01557"/>
    </source>
</evidence>
<organism evidence="2 3">
    <name type="scientific">Sphingobium chungbukense</name>
    <dbReference type="NCBI Taxonomy" id="56193"/>
    <lineage>
        <taxon>Bacteria</taxon>
        <taxon>Pseudomonadati</taxon>
        <taxon>Pseudomonadota</taxon>
        <taxon>Alphaproteobacteria</taxon>
        <taxon>Sphingomonadales</taxon>
        <taxon>Sphingomonadaceae</taxon>
        <taxon>Sphingobium</taxon>
    </lineage>
</organism>
<protein>
    <recommendedName>
        <fullName evidence="1">Fumarylacetoacetase-like C-terminal domain-containing protein</fullName>
    </recommendedName>
</protein>
<dbReference type="RefSeq" id="WP_046764369.1">
    <property type="nucleotide sequence ID" value="NZ_LBIC01000006.1"/>
</dbReference>
<feature type="domain" description="Fumarylacetoacetase-like C-terminal" evidence="1">
    <location>
        <begin position="133"/>
        <end position="325"/>
    </location>
</feature>
<dbReference type="PANTHER" id="PTHR43211">
    <property type="entry name" value="FUMARYLACETOACETATE HYDROLASE"/>
    <property type="match status" value="1"/>
</dbReference>
<dbReference type="SUPFAM" id="SSF56529">
    <property type="entry name" value="FAH"/>
    <property type="match status" value="1"/>
</dbReference>
<comment type="caution">
    <text evidence="2">The sequence shown here is derived from an EMBL/GenBank/DDBJ whole genome shotgun (WGS) entry which is preliminary data.</text>
</comment>
<dbReference type="AlphaFoldDB" id="A0A0M3ANA6"/>
<reference evidence="2 3" key="1">
    <citation type="submission" date="2015-04" db="EMBL/GenBank/DDBJ databases">
        <title>Genome sequence of aromatic hydrocarbons-degrading Sphingobium chungbukense DJ77.</title>
        <authorList>
            <person name="Kim Y.-C."/>
            <person name="Chae J.-C."/>
        </authorList>
    </citation>
    <scope>NUCLEOTIDE SEQUENCE [LARGE SCALE GENOMIC DNA]</scope>
    <source>
        <strain evidence="2 3">DJ77</strain>
    </source>
</reference>
<dbReference type="PANTHER" id="PTHR43211:SF1">
    <property type="entry name" value="BLL6422 PROTEIN"/>
    <property type="match status" value="1"/>
</dbReference>
<gene>
    <name evidence="2" type="ORF">YP76_14820</name>
</gene>
<accession>A0A0M3ANA6</accession>
<dbReference type="Pfam" id="PF01557">
    <property type="entry name" value="FAA_hydrolase"/>
    <property type="match status" value="1"/>
</dbReference>
<dbReference type="InterPro" id="IPR011234">
    <property type="entry name" value="Fumarylacetoacetase-like_C"/>
</dbReference>
<keyword evidence="3" id="KW-1185">Reference proteome</keyword>